<feature type="transmembrane region" description="Helical" evidence="1">
    <location>
        <begin position="322"/>
        <end position="342"/>
    </location>
</feature>
<keyword evidence="1" id="KW-1133">Transmembrane helix</keyword>
<proteinExistence type="predicted"/>
<name>A0AAD9VZI6_PHOAM</name>
<feature type="transmembrane region" description="Helical" evidence="1">
    <location>
        <begin position="185"/>
        <end position="200"/>
    </location>
</feature>
<dbReference type="EMBL" id="JAUJFL010000006">
    <property type="protein sequence ID" value="KAK2601092.1"/>
    <property type="molecule type" value="Genomic_DNA"/>
</dbReference>
<protein>
    <submittedName>
        <fullName evidence="2">Uncharacterized protein</fullName>
    </submittedName>
</protein>
<feature type="transmembrane region" description="Helical" evidence="1">
    <location>
        <begin position="375"/>
        <end position="393"/>
    </location>
</feature>
<feature type="transmembrane region" description="Helical" evidence="1">
    <location>
        <begin position="144"/>
        <end position="165"/>
    </location>
</feature>
<organism evidence="2 3">
    <name type="scientific">Phomopsis amygdali</name>
    <name type="common">Fusicoccum amygdali</name>
    <dbReference type="NCBI Taxonomy" id="1214568"/>
    <lineage>
        <taxon>Eukaryota</taxon>
        <taxon>Fungi</taxon>
        <taxon>Dikarya</taxon>
        <taxon>Ascomycota</taxon>
        <taxon>Pezizomycotina</taxon>
        <taxon>Sordariomycetes</taxon>
        <taxon>Sordariomycetidae</taxon>
        <taxon>Diaporthales</taxon>
        <taxon>Diaporthaceae</taxon>
        <taxon>Diaporthe</taxon>
    </lineage>
</organism>
<comment type="caution">
    <text evidence="2">The sequence shown here is derived from an EMBL/GenBank/DDBJ whole genome shotgun (WGS) entry which is preliminary data.</text>
</comment>
<dbReference type="PROSITE" id="PS51257">
    <property type="entry name" value="PROKAR_LIPOPROTEIN"/>
    <property type="match status" value="1"/>
</dbReference>
<keyword evidence="3" id="KW-1185">Reference proteome</keyword>
<dbReference type="Proteomes" id="UP001265746">
    <property type="component" value="Unassembled WGS sequence"/>
</dbReference>
<evidence type="ECO:0000256" key="1">
    <source>
        <dbReference type="SAM" id="Phobius"/>
    </source>
</evidence>
<accession>A0AAD9VZI6</accession>
<evidence type="ECO:0000313" key="3">
    <source>
        <dbReference type="Proteomes" id="UP001265746"/>
    </source>
</evidence>
<evidence type="ECO:0000313" key="2">
    <source>
        <dbReference type="EMBL" id="KAK2601092.1"/>
    </source>
</evidence>
<keyword evidence="1" id="KW-0812">Transmembrane</keyword>
<keyword evidence="1" id="KW-0472">Membrane</keyword>
<dbReference type="AlphaFoldDB" id="A0AAD9VZI6"/>
<reference evidence="2" key="1">
    <citation type="submission" date="2023-06" db="EMBL/GenBank/DDBJ databases">
        <authorList>
            <person name="Noh H."/>
        </authorList>
    </citation>
    <scope>NUCLEOTIDE SEQUENCE</scope>
    <source>
        <strain evidence="2">DUCC20226</strain>
    </source>
</reference>
<sequence length="448" mass="50848">MSSTKRVILLCFIYLGLLTAVAFQACILTYQISAVTKTASHTDDTTPVFSLYKNSLFESCSANTTAKVDCTLIEVDLTKDSLTWPWVEDHRMVKQDNYFMSRTDYQVWSDPEDGPQAATKYTWCELASCLEGFKVIPSTPRDSAYGFTAMKAWSYLTMTAIYVLWDIRKILVRPEKCKGTGTMSWLELILPIAFIGWWWWGLGTLASDPDGAEPVSLDEWIVTWNLVASLDFHPWRCSHPESNVRKTIKYVLHLVLFAQWCATIHAFRLQDREVFQRYDCLPSAIDTAPGVSSCSAEELCSKTWLFSNPDMLSNDDETALKFYTIPAIMALAIYPLSLIWLASRHLLGKSYWTPQKLREWFGESGVDRMSSMIRLGSALLFGYFGICYAIPIFTSPTLSFDFDALGGPATLAYDLGCRAVHVGVSPRFYYLDVEYGRALRIARMWFNA</sequence>
<gene>
    <name evidence="2" type="ORF">N8I77_010564</name>
</gene>